<comment type="cofactor">
    <cofactor evidence="3">
        <name>Zn(2+)</name>
        <dbReference type="ChEBI" id="CHEBI:29105"/>
    </cofactor>
</comment>
<dbReference type="RefSeq" id="WP_336588380.1">
    <property type="nucleotide sequence ID" value="NZ_JBBAXC010000017.1"/>
</dbReference>
<comment type="catalytic activity">
    <reaction evidence="1">
        <text>Digestion of native collagen in the triple helical region at Xaa-|-Gly bonds. With synthetic peptides, a preference is shown for Gly at P3 and P1', Pro and Ala at P2 and P2', and hydroxyproline, Ala or Arg at P3'.</text>
        <dbReference type="EC" id="3.4.24.3"/>
    </reaction>
</comment>
<keyword evidence="7" id="KW-0645">Protease</keyword>
<evidence type="ECO:0000256" key="10">
    <source>
        <dbReference type="ARBA" id="ARBA00022801"/>
    </source>
</evidence>
<dbReference type="Pfam" id="PF08453">
    <property type="entry name" value="Peptidase_M9_N"/>
    <property type="match status" value="1"/>
</dbReference>
<dbReference type="Pfam" id="PF04151">
    <property type="entry name" value="PPC"/>
    <property type="match status" value="1"/>
</dbReference>
<accession>A0ABU8HIF1</accession>
<comment type="subcellular location">
    <subcellularLocation>
        <location evidence="4">Secreted</location>
    </subcellularLocation>
</comment>
<feature type="domain" description="PKD" evidence="18">
    <location>
        <begin position="784"/>
        <end position="865"/>
    </location>
</feature>
<gene>
    <name evidence="19" type="ORF">WAK64_17965</name>
</gene>
<keyword evidence="15" id="KW-0865">Zymogen</keyword>
<evidence type="ECO:0000256" key="13">
    <source>
        <dbReference type="ARBA" id="ARBA00023026"/>
    </source>
</evidence>
<dbReference type="Gene3D" id="2.60.120.380">
    <property type="match status" value="2"/>
</dbReference>
<comment type="cofactor">
    <cofactor evidence="2">
        <name>Ca(2+)</name>
        <dbReference type="ChEBI" id="CHEBI:29108"/>
    </cofactor>
</comment>
<evidence type="ECO:0000256" key="11">
    <source>
        <dbReference type="ARBA" id="ARBA00022833"/>
    </source>
</evidence>
<keyword evidence="14" id="KW-0482">Metalloprotease</keyword>
<dbReference type="Proteomes" id="UP001312865">
    <property type="component" value="Unassembled WGS sequence"/>
</dbReference>
<dbReference type="EMBL" id="JBBAXC010000017">
    <property type="protein sequence ID" value="MEI5908937.1"/>
    <property type="molecule type" value="Genomic_DNA"/>
</dbReference>
<evidence type="ECO:0000256" key="1">
    <source>
        <dbReference type="ARBA" id="ARBA00000424"/>
    </source>
</evidence>
<dbReference type="PANTHER" id="PTHR13062">
    <property type="entry name" value="COLLAGENASE"/>
    <property type="match status" value="1"/>
</dbReference>
<evidence type="ECO:0000256" key="15">
    <source>
        <dbReference type="ARBA" id="ARBA00023145"/>
    </source>
</evidence>
<evidence type="ECO:0000256" key="8">
    <source>
        <dbReference type="ARBA" id="ARBA00022723"/>
    </source>
</evidence>
<dbReference type="SUPFAM" id="SSF49299">
    <property type="entry name" value="PKD domain"/>
    <property type="match status" value="1"/>
</dbReference>
<dbReference type="Gene3D" id="3.40.30.160">
    <property type="entry name" value="Collagenase ColT, N-terminal domain"/>
    <property type="match status" value="1"/>
</dbReference>
<dbReference type="InterPro" id="IPR007280">
    <property type="entry name" value="Peptidase_C_arc/bac"/>
</dbReference>
<comment type="caution">
    <text evidence="19">The sequence shown here is derived from an EMBL/GenBank/DDBJ whole genome shotgun (WGS) entry which is preliminary data.</text>
</comment>
<dbReference type="InterPro" id="IPR002169">
    <property type="entry name" value="Peptidase_M9A/M9B"/>
</dbReference>
<sequence>MDIPNKKLIGKLCSSLLVVTLLFPGYGTSYAQEKEESSPNRVKKLNDVSLIVNDRTPLKRKRAFIDTTEMEETKHIKQHEKLPSITPSAPPSQAQTESLQSMTLADNHTFSELLTYTDDELVELLATISTNNITDFWSYSDDAVAFYRDRNRLLTLRDAIIERGSSYTNRDDLGLATLIEVLNRGFYIGFDYGDTELAYLEDLSFRNEMNSAIKAVVNNQHFELGTDSQERVLEQIGFLMNHGTPDVDMFNALLPVVQDFNSHVNTYITDFSKTDAIYALLNGFEYNLYYNFLNESYRDVQDAPWHGRVDNLLNEIATIIEFTQFSGTDHEWLIDNGIWIIGEEGRFHSDPNFSIDVFSGAINVFPKYTGLYLAIADRLEGLGGNINYDQIIKDYEDYYYGEHYVFDDGEIIIKAGDRVTTEEIQKIYWAAKEEKAQFHRYYGTDTPVEQGNADDVLTTIIYNDKEEYKLNRYINGVGTDNGGIYIESWGTFFTWDREVPADSIFELEELFRHEYFHYLQSRYVVPGLWGSTPLYTGDRIAWFEEGGGEFFAGSTRTGIEPRSTMVEGIAANPADRYTLDQVLHASYSLGWEFYDYSYAFYDFIINNHMDIFYTINELVKNEDGAGFDRYMDELSRNSSLEKEFQAHLSYLYNNLDQYGVPSVSNDYLLNHSVKSLIEIENEIITEINLNNVSQDTFASEFFDTYTLTGEYVGGTSGGEVADFEDINQAVNQVISELSRTGKWSGYKTLTAYFVNHRVNSRGQYVYDVVFHGMYTGNTTATNLDPVAIIGANSQGTVNNPIQFSSTDAYDPDGSIVEFEWDFGDGNSSIESNPSHIYTEAGTYTVRLTVTDNKGAFSSSSMRISINDGNVTTETESNNRQSEANVMGFGDQLEGSLDYATGNDHTDWYYFDVDERGEVTIDVTKLSGTDFNVLVEDANGNRLAEPLNNPIFNASPGRYYIVVYTWSGEWVDYSIALNGNQPDTGGSFDTETEPNNRKSAANLINTQIGGALDYATNDHTDWFYFDVETSSEVMIQLTKLSGTDYNVLVEDDNGNVIANPLVDHSFHVSPGRYYVSVYTWEGNAVEYKMELTK</sequence>
<dbReference type="CDD" id="cd00146">
    <property type="entry name" value="PKD"/>
    <property type="match status" value="1"/>
</dbReference>
<organism evidence="19 20">
    <name type="scientific">Bacillus spongiae</name>
    <dbReference type="NCBI Taxonomy" id="2683610"/>
    <lineage>
        <taxon>Bacteria</taxon>
        <taxon>Bacillati</taxon>
        <taxon>Bacillota</taxon>
        <taxon>Bacilli</taxon>
        <taxon>Bacillales</taxon>
        <taxon>Bacillaceae</taxon>
        <taxon>Bacillus</taxon>
    </lineage>
</organism>
<dbReference type="Pfam" id="PF18496">
    <property type="entry name" value="ColG_sub"/>
    <property type="match status" value="1"/>
</dbReference>
<dbReference type="PRINTS" id="PR00931">
    <property type="entry name" value="MICOLLPTASE"/>
</dbReference>
<keyword evidence="9" id="KW-0732">Signal</keyword>
<evidence type="ECO:0000256" key="7">
    <source>
        <dbReference type="ARBA" id="ARBA00022670"/>
    </source>
</evidence>
<evidence type="ECO:0000256" key="4">
    <source>
        <dbReference type="ARBA" id="ARBA00004613"/>
    </source>
</evidence>
<evidence type="ECO:0000256" key="12">
    <source>
        <dbReference type="ARBA" id="ARBA00022837"/>
    </source>
</evidence>
<dbReference type="InterPro" id="IPR013661">
    <property type="entry name" value="Peptidase_M9_N_dom"/>
</dbReference>
<dbReference type="InterPro" id="IPR000601">
    <property type="entry name" value="PKD_dom"/>
</dbReference>
<dbReference type="Gene3D" id="3.30.980.50">
    <property type="match status" value="1"/>
</dbReference>
<dbReference type="SMART" id="SM00089">
    <property type="entry name" value="PKD"/>
    <property type="match status" value="1"/>
</dbReference>
<evidence type="ECO:0000313" key="20">
    <source>
        <dbReference type="Proteomes" id="UP001312865"/>
    </source>
</evidence>
<dbReference type="Gene3D" id="2.60.40.10">
    <property type="entry name" value="Immunoglobulins"/>
    <property type="match status" value="1"/>
</dbReference>
<dbReference type="InterPro" id="IPR041379">
    <property type="entry name" value="ColG_subdomain"/>
</dbReference>
<dbReference type="Pfam" id="PF01752">
    <property type="entry name" value="Peptidase_M9"/>
    <property type="match status" value="1"/>
</dbReference>
<evidence type="ECO:0000313" key="19">
    <source>
        <dbReference type="EMBL" id="MEI5908937.1"/>
    </source>
</evidence>
<dbReference type="SUPFAM" id="SSF89260">
    <property type="entry name" value="Collagen-binding domain"/>
    <property type="match status" value="2"/>
</dbReference>
<proteinExistence type="inferred from homology"/>
<dbReference type="Pfam" id="PF18911">
    <property type="entry name" value="PKD_4"/>
    <property type="match status" value="1"/>
</dbReference>
<dbReference type="Gene3D" id="1.10.390.20">
    <property type="match status" value="1"/>
</dbReference>
<keyword evidence="13" id="KW-0843">Virulence</keyword>
<dbReference type="PANTHER" id="PTHR13062:SF9">
    <property type="entry name" value="MICROBIAL COLLAGENASE"/>
    <property type="match status" value="1"/>
</dbReference>
<dbReference type="InterPro" id="IPR013783">
    <property type="entry name" value="Ig-like_fold"/>
</dbReference>
<keyword evidence="10 19" id="KW-0378">Hydrolase</keyword>
<dbReference type="GO" id="GO:0004222">
    <property type="term" value="F:metalloendopeptidase activity"/>
    <property type="evidence" value="ECO:0007669"/>
    <property type="project" value="UniProtKB-EC"/>
</dbReference>
<evidence type="ECO:0000256" key="5">
    <source>
        <dbReference type="ARBA" id="ARBA00012653"/>
    </source>
</evidence>
<name>A0ABU8HIF1_9BACI</name>
<dbReference type="EC" id="3.4.24.3" evidence="5"/>
<keyword evidence="11" id="KW-0862">Zinc</keyword>
<evidence type="ECO:0000256" key="14">
    <source>
        <dbReference type="ARBA" id="ARBA00023049"/>
    </source>
</evidence>
<dbReference type="InterPro" id="IPR035986">
    <property type="entry name" value="PKD_dom_sf"/>
</dbReference>
<keyword evidence="12" id="KW-0106">Calcium</keyword>
<dbReference type="InterPro" id="IPR022409">
    <property type="entry name" value="PKD/Chitinase_dom"/>
</dbReference>
<evidence type="ECO:0000256" key="9">
    <source>
        <dbReference type="ARBA" id="ARBA00022729"/>
    </source>
</evidence>
<keyword evidence="6" id="KW-0964">Secreted</keyword>
<evidence type="ECO:0000256" key="3">
    <source>
        <dbReference type="ARBA" id="ARBA00001947"/>
    </source>
</evidence>
<evidence type="ECO:0000259" key="18">
    <source>
        <dbReference type="PROSITE" id="PS50093"/>
    </source>
</evidence>
<keyword evidence="8" id="KW-0479">Metal-binding</keyword>
<comment type="similarity">
    <text evidence="16">Belongs to the peptidase M9B family. Collagenase subfamily.</text>
</comment>
<evidence type="ECO:0000256" key="17">
    <source>
        <dbReference type="ARBA" id="ARBA00034362"/>
    </source>
</evidence>
<reference evidence="19 20" key="1">
    <citation type="journal article" date="2018" name="J. Microbiol.">
        <title>Bacillus spongiae sp. nov., isolated from sponge of Jeju Island.</title>
        <authorList>
            <person name="Lee G.E."/>
            <person name="Im W.T."/>
            <person name="Park J.S."/>
        </authorList>
    </citation>
    <scope>NUCLEOTIDE SEQUENCE [LARGE SCALE GENOMIC DNA]</scope>
    <source>
        <strain evidence="19 20">135PIL107-10</strain>
    </source>
</reference>
<evidence type="ECO:0000256" key="6">
    <source>
        <dbReference type="ARBA" id="ARBA00022525"/>
    </source>
</evidence>
<evidence type="ECO:0000256" key="16">
    <source>
        <dbReference type="ARBA" id="ARBA00034318"/>
    </source>
</evidence>
<protein>
    <recommendedName>
        <fullName evidence="5">microbial collagenase</fullName>
        <ecNumber evidence="5">3.4.24.3</ecNumber>
    </recommendedName>
    <alternativeName>
        <fullName evidence="17">Microbial collagenase</fullName>
    </alternativeName>
</protein>
<keyword evidence="20" id="KW-1185">Reference proteome</keyword>
<evidence type="ECO:0000256" key="2">
    <source>
        <dbReference type="ARBA" id="ARBA00001913"/>
    </source>
</evidence>
<dbReference type="PROSITE" id="PS50093">
    <property type="entry name" value="PKD"/>
    <property type="match status" value="1"/>
</dbReference>